<comment type="caution">
    <text evidence="2">The sequence shown here is derived from an EMBL/GenBank/DDBJ whole genome shotgun (WGS) entry which is preliminary data.</text>
</comment>
<feature type="transmembrane region" description="Helical" evidence="1">
    <location>
        <begin position="170"/>
        <end position="191"/>
    </location>
</feature>
<accession>A0ABY1Q5L8</accession>
<reference evidence="2 3" key="1">
    <citation type="submission" date="2017-05" db="EMBL/GenBank/DDBJ databases">
        <authorList>
            <person name="Varghese N."/>
            <person name="Submissions S."/>
        </authorList>
    </citation>
    <scope>NUCLEOTIDE SEQUENCE [LARGE SCALE GENOMIC DNA]</scope>
    <source>
        <strain evidence="2 3">DSM 25457</strain>
    </source>
</reference>
<dbReference type="RefSeq" id="WP_283432829.1">
    <property type="nucleotide sequence ID" value="NZ_FXUG01000006.1"/>
</dbReference>
<feature type="transmembrane region" description="Helical" evidence="1">
    <location>
        <begin position="197"/>
        <end position="216"/>
    </location>
</feature>
<dbReference type="EMBL" id="FXUG01000006">
    <property type="protein sequence ID" value="SMP58603.1"/>
    <property type="molecule type" value="Genomic_DNA"/>
</dbReference>
<organism evidence="2 3">
    <name type="scientific">Neorhodopirellula lusitana</name>
    <dbReference type="NCBI Taxonomy" id="445327"/>
    <lineage>
        <taxon>Bacteria</taxon>
        <taxon>Pseudomonadati</taxon>
        <taxon>Planctomycetota</taxon>
        <taxon>Planctomycetia</taxon>
        <taxon>Pirellulales</taxon>
        <taxon>Pirellulaceae</taxon>
        <taxon>Neorhodopirellula</taxon>
    </lineage>
</organism>
<keyword evidence="1" id="KW-0812">Transmembrane</keyword>
<proteinExistence type="predicted"/>
<evidence type="ECO:0000256" key="1">
    <source>
        <dbReference type="SAM" id="Phobius"/>
    </source>
</evidence>
<evidence type="ECO:0000313" key="2">
    <source>
        <dbReference type="EMBL" id="SMP58603.1"/>
    </source>
</evidence>
<feature type="transmembrane region" description="Helical" evidence="1">
    <location>
        <begin position="101"/>
        <end position="123"/>
    </location>
</feature>
<feature type="transmembrane region" description="Helical" evidence="1">
    <location>
        <begin position="223"/>
        <end position="241"/>
    </location>
</feature>
<sequence length="297" mass="33059">MTSTSSAEETTYNPNQPDKILLCWLLIWAFVLTAVICAMLSSTPSDQTVSAAQFVFGIANGGLTAIWTMTGSWLALIYLAEHPIPASHDSKLQPMTWLSQVRLHRFVLLTLLCNLAVFAFASWPTPALMVQTLLTVLVGVAGSVVLRQWTQQRIYRGQKPEKPRRSIREILRIALTVAFAIAVFKLGSRWFGLTDSSLAMIPLTGLLWLVLLATMLGRWWLGILAGIPIAIGQWTAVTSLIDLRGRKVELETSQVTGMILGFVFFSLLFLLLMRSSGHRWLEPASRNPLQRNPRARS</sequence>
<evidence type="ECO:0000313" key="3">
    <source>
        <dbReference type="Proteomes" id="UP001158067"/>
    </source>
</evidence>
<feature type="transmembrane region" description="Helical" evidence="1">
    <location>
        <begin position="253"/>
        <end position="272"/>
    </location>
</feature>
<gene>
    <name evidence="2" type="ORF">SAMN06265222_10675</name>
</gene>
<name>A0ABY1Q5L8_9BACT</name>
<keyword evidence="1" id="KW-0472">Membrane</keyword>
<keyword evidence="1" id="KW-1133">Transmembrane helix</keyword>
<dbReference type="Proteomes" id="UP001158067">
    <property type="component" value="Unassembled WGS sequence"/>
</dbReference>
<feature type="transmembrane region" description="Helical" evidence="1">
    <location>
        <begin position="129"/>
        <end position="149"/>
    </location>
</feature>
<feature type="transmembrane region" description="Helical" evidence="1">
    <location>
        <begin position="54"/>
        <end position="80"/>
    </location>
</feature>
<protein>
    <submittedName>
        <fullName evidence="2">Uncharacterized protein</fullName>
    </submittedName>
</protein>
<keyword evidence="3" id="KW-1185">Reference proteome</keyword>
<feature type="transmembrane region" description="Helical" evidence="1">
    <location>
        <begin position="21"/>
        <end position="42"/>
    </location>
</feature>